<organism evidence="2 3">
    <name type="scientific">Loigolactobacillus coryniformis subsp. coryniformis CECT 5711</name>
    <dbReference type="NCBI Taxonomy" id="1185325"/>
    <lineage>
        <taxon>Bacteria</taxon>
        <taxon>Bacillati</taxon>
        <taxon>Bacillota</taxon>
        <taxon>Bacilli</taxon>
        <taxon>Lactobacillales</taxon>
        <taxon>Lactobacillaceae</taxon>
        <taxon>Loigolactobacillus</taxon>
    </lineage>
</organism>
<proteinExistence type="predicted"/>
<dbReference type="GO" id="GO:0016758">
    <property type="term" value="F:hexosyltransferase activity"/>
    <property type="evidence" value="ECO:0007669"/>
    <property type="project" value="UniProtKB-ARBA"/>
</dbReference>
<comment type="caution">
    <text evidence="2">The sequence shown here is derived from an EMBL/GenBank/DDBJ whole genome shotgun (WGS) entry which is preliminary data.</text>
</comment>
<protein>
    <submittedName>
        <fullName evidence="2">Glycosyltransferase</fullName>
    </submittedName>
</protein>
<dbReference type="STRING" id="1185325.A11Y_3612"/>
<dbReference type="InterPro" id="IPR001173">
    <property type="entry name" value="Glyco_trans_2-like"/>
</dbReference>
<name>J3EMI6_9LACO</name>
<reference evidence="2 3" key="1">
    <citation type="submission" date="2012-05" db="EMBL/GenBank/DDBJ databases">
        <title>Complete Genome Sequence of Lactobacillus coryniformis CECT5711.</title>
        <authorList>
            <person name="Rodriguez J.M."/>
        </authorList>
    </citation>
    <scope>NUCLEOTIDE SEQUENCE [LARGE SCALE GENOMIC DNA]</scope>
    <source>
        <strain evidence="3">CECT5711</strain>
    </source>
</reference>
<dbReference type="EMBL" id="AKFP01000111">
    <property type="protein sequence ID" value="EJN53835.1"/>
    <property type="molecule type" value="Genomic_DNA"/>
</dbReference>
<dbReference type="PANTHER" id="PTHR22916:SF3">
    <property type="entry name" value="UDP-GLCNAC:BETAGAL BETA-1,3-N-ACETYLGLUCOSAMINYLTRANSFERASE-LIKE PROTEIN 1"/>
    <property type="match status" value="1"/>
</dbReference>
<keyword evidence="2" id="KW-0808">Transferase</keyword>
<dbReference type="InterPro" id="IPR029044">
    <property type="entry name" value="Nucleotide-diphossugar_trans"/>
</dbReference>
<gene>
    <name evidence="2" type="ORF">A11Y_3612</name>
</gene>
<dbReference type="Gene3D" id="3.90.550.10">
    <property type="entry name" value="Spore Coat Polysaccharide Biosynthesis Protein SpsA, Chain A"/>
    <property type="match status" value="1"/>
</dbReference>
<sequence>MIVIDNNSNIGVAQSRNRALSSAKGDYLAFLDADDIWQKNKLEIQKNIIERTNAKLVFSSYETINDGGKVSIREQTPGFYDYNRMLRGGNSVGLLTAVVSRRAIKNTKFQDIPHEDYQFWLEITRKGLRGLYIADVLATYRVKRNSISGNKFKSFIWTWMIYRNQPSISLSKAMKLQFLYVLNVLKRTRKVGKVV</sequence>
<evidence type="ECO:0000313" key="2">
    <source>
        <dbReference type="EMBL" id="EJN53835.1"/>
    </source>
</evidence>
<feature type="domain" description="Glycosyltransferase 2-like" evidence="1">
    <location>
        <begin position="2"/>
        <end position="86"/>
    </location>
</feature>
<dbReference type="SUPFAM" id="SSF53448">
    <property type="entry name" value="Nucleotide-diphospho-sugar transferases"/>
    <property type="match status" value="1"/>
</dbReference>
<dbReference type="PATRIC" id="fig|1185325.3.peg.2585"/>
<dbReference type="Pfam" id="PF00535">
    <property type="entry name" value="Glycos_transf_2"/>
    <property type="match status" value="1"/>
</dbReference>
<evidence type="ECO:0000259" key="1">
    <source>
        <dbReference type="Pfam" id="PF00535"/>
    </source>
</evidence>
<dbReference type="AlphaFoldDB" id="J3EMI6"/>
<dbReference type="PANTHER" id="PTHR22916">
    <property type="entry name" value="GLYCOSYLTRANSFERASE"/>
    <property type="match status" value="1"/>
</dbReference>
<dbReference type="Proteomes" id="UP000007271">
    <property type="component" value="Unassembled WGS sequence"/>
</dbReference>
<evidence type="ECO:0000313" key="3">
    <source>
        <dbReference type="Proteomes" id="UP000007271"/>
    </source>
</evidence>
<accession>J3EMI6</accession>